<sequence length="85" mass="9263">MVLGPGPVLFSGDTSWMTTKAVFKPIKQMVGVFLPPLWELDPIKAQEDSLQGLRVKGSNPALGPGFQGEKIVNPDRYSTPSQVHE</sequence>
<dbReference type="EMBL" id="QTSX02000766">
    <property type="protein sequence ID" value="KAJ9085381.1"/>
    <property type="molecule type" value="Genomic_DNA"/>
</dbReference>
<reference evidence="1" key="1">
    <citation type="submission" date="2022-04" db="EMBL/GenBank/DDBJ databases">
        <title>Genome of the entomopathogenic fungus Entomophthora muscae.</title>
        <authorList>
            <person name="Elya C."/>
            <person name="Lovett B.R."/>
            <person name="Lee E."/>
            <person name="Macias A.M."/>
            <person name="Hajek A.E."/>
            <person name="De Bivort B.L."/>
            <person name="Kasson M.T."/>
            <person name="De Fine Licht H.H."/>
            <person name="Stajich J.E."/>
        </authorList>
    </citation>
    <scope>NUCLEOTIDE SEQUENCE</scope>
    <source>
        <strain evidence="1">Berkeley</strain>
    </source>
</reference>
<accession>A0ACC2UFG3</accession>
<protein>
    <submittedName>
        <fullName evidence="1">Uncharacterized protein</fullName>
    </submittedName>
</protein>
<proteinExistence type="predicted"/>
<evidence type="ECO:0000313" key="2">
    <source>
        <dbReference type="Proteomes" id="UP001165960"/>
    </source>
</evidence>
<evidence type="ECO:0000313" key="1">
    <source>
        <dbReference type="EMBL" id="KAJ9085381.1"/>
    </source>
</evidence>
<keyword evidence="2" id="KW-1185">Reference proteome</keyword>
<organism evidence="1 2">
    <name type="scientific">Entomophthora muscae</name>
    <dbReference type="NCBI Taxonomy" id="34485"/>
    <lineage>
        <taxon>Eukaryota</taxon>
        <taxon>Fungi</taxon>
        <taxon>Fungi incertae sedis</taxon>
        <taxon>Zoopagomycota</taxon>
        <taxon>Entomophthoromycotina</taxon>
        <taxon>Entomophthoromycetes</taxon>
        <taxon>Entomophthorales</taxon>
        <taxon>Entomophthoraceae</taxon>
        <taxon>Entomophthora</taxon>
    </lineage>
</organism>
<gene>
    <name evidence="1" type="ORF">DSO57_1014597</name>
</gene>
<name>A0ACC2UFG3_9FUNG</name>
<comment type="caution">
    <text evidence="1">The sequence shown here is derived from an EMBL/GenBank/DDBJ whole genome shotgun (WGS) entry which is preliminary data.</text>
</comment>
<dbReference type="Proteomes" id="UP001165960">
    <property type="component" value="Unassembled WGS sequence"/>
</dbReference>